<dbReference type="OrthoDB" id="9806973at2"/>
<dbReference type="Pfam" id="PF10686">
    <property type="entry name" value="YAcAr"/>
    <property type="match status" value="1"/>
</dbReference>
<dbReference type="Proteomes" id="UP000198703">
    <property type="component" value="Unassembled WGS sequence"/>
</dbReference>
<feature type="coiled-coil region" evidence="1">
    <location>
        <begin position="66"/>
        <end position="120"/>
    </location>
</feature>
<protein>
    <recommendedName>
        <fullName evidence="2">YspA cpYpsA-related SLOG domain-containing protein</fullName>
    </recommendedName>
</protein>
<sequence>MSIYDDIEAFGMTGDDYVPPLADHDAIAQIANAAVAGFLEALAESGLNHVAASIGWGVVNAVHREIERLERKSDANAAEIRDLMSTQDGSEVRDVELQDAMTAQERMEDLRDALSTFREAAAEAYATATGDPWLPRSGSRTGHGVTAAQIDARAMLRAQRDQRVAELNPQGPKFIVTGHVDWTDVDAVFVALDRLRERRPDMVVVTRNARGAELIARKWAAQRGVDQITVTPNWSLGKQAAFKAIDAALELKPAGVVTFEDAAHPANGITLNLIQKAAAKRIAVWRVGRKDGGAASAA</sequence>
<organism evidence="3 4">
    <name type="scientific">Rubrimonas cliftonensis</name>
    <dbReference type="NCBI Taxonomy" id="89524"/>
    <lineage>
        <taxon>Bacteria</taxon>
        <taxon>Pseudomonadati</taxon>
        <taxon>Pseudomonadota</taxon>
        <taxon>Alphaproteobacteria</taxon>
        <taxon>Rhodobacterales</taxon>
        <taxon>Paracoccaceae</taxon>
        <taxon>Rubrimonas</taxon>
    </lineage>
</organism>
<keyword evidence="4" id="KW-1185">Reference proteome</keyword>
<dbReference type="EMBL" id="FNQM01000015">
    <property type="protein sequence ID" value="SEA87788.1"/>
    <property type="molecule type" value="Genomic_DNA"/>
</dbReference>
<feature type="domain" description="YspA cpYpsA-related SLOG" evidence="2">
    <location>
        <begin position="173"/>
        <end position="236"/>
    </location>
</feature>
<gene>
    <name evidence="3" type="ORF">SAMN05444370_11570</name>
</gene>
<reference evidence="3 4" key="1">
    <citation type="submission" date="2016-10" db="EMBL/GenBank/DDBJ databases">
        <authorList>
            <person name="de Groot N.N."/>
        </authorList>
    </citation>
    <scope>NUCLEOTIDE SEQUENCE [LARGE SCALE GENOMIC DNA]</scope>
    <source>
        <strain evidence="3 4">DSM 15345</strain>
    </source>
</reference>
<evidence type="ECO:0000259" key="2">
    <source>
        <dbReference type="Pfam" id="PF10686"/>
    </source>
</evidence>
<accession>A0A1H4ET31</accession>
<dbReference type="STRING" id="89524.SAMN05444370_11570"/>
<dbReference type="RefSeq" id="WP_093255460.1">
    <property type="nucleotide sequence ID" value="NZ_FNQM01000015.1"/>
</dbReference>
<name>A0A1H4ET31_9RHOB</name>
<evidence type="ECO:0000313" key="3">
    <source>
        <dbReference type="EMBL" id="SEA87788.1"/>
    </source>
</evidence>
<dbReference type="AlphaFoldDB" id="A0A1H4ET31"/>
<evidence type="ECO:0000313" key="4">
    <source>
        <dbReference type="Proteomes" id="UP000198703"/>
    </source>
</evidence>
<dbReference type="InterPro" id="IPR019627">
    <property type="entry name" value="YAcAr"/>
</dbReference>
<keyword evidence="1" id="KW-0175">Coiled coil</keyword>
<proteinExistence type="predicted"/>
<evidence type="ECO:0000256" key="1">
    <source>
        <dbReference type="SAM" id="Coils"/>
    </source>
</evidence>